<dbReference type="InterPro" id="IPR014845">
    <property type="entry name" value="GYD/TTHA1554"/>
</dbReference>
<dbReference type="RefSeq" id="WP_164625884.1">
    <property type="nucleotide sequence ID" value="NZ_JAAIVJ010000006.1"/>
</dbReference>
<gene>
    <name evidence="1" type="ORF">G4Z14_11600</name>
</gene>
<dbReference type="EMBL" id="JAAIVJ010000006">
    <property type="protein sequence ID" value="NEY90943.1"/>
    <property type="molecule type" value="Genomic_DNA"/>
</dbReference>
<reference evidence="1 2" key="1">
    <citation type="submission" date="2020-02" db="EMBL/GenBank/DDBJ databases">
        <authorList>
            <person name="Chen W.-M."/>
        </authorList>
    </citation>
    <scope>NUCLEOTIDE SEQUENCE [LARGE SCALE GENOMIC DNA]</scope>
    <source>
        <strain evidence="1 2">KMS-5</strain>
    </source>
</reference>
<evidence type="ECO:0000313" key="2">
    <source>
        <dbReference type="Proteomes" id="UP000477782"/>
    </source>
</evidence>
<organism evidence="1 2">
    <name type="scientific">Tabrizicola oligotrophica</name>
    <dbReference type="NCBI Taxonomy" id="2710650"/>
    <lineage>
        <taxon>Bacteria</taxon>
        <taxon>Pseudomonadati</taxon>
        <taxon>Pseudomonadota</taxon>
        <taxon>Alphaproteobacteria</taxon>
        <taxon>Rhodobacterales</taxon>
        <taxon>Paracoccaceae</taxon>
        <taxon>Tabrizicola</taxon>
    </lineage>
</organism>
<comment type="caution">
    <text evidence="1">The sequence shown here is derived from an EMBL/GenBank/DDBJ whole genome shotgun (WGS) entry which is preliminary data.</text>
</comment>
<evidence type="ECO:0000313" key="1">
    <source>
        <dbReference type="EMBL" id="NEY90943.1"/>
    </source>
</evidence>
<dbReference type="Pfam" id="PF08734">
    <property type="entry name" value="GYD"/>
    <property type="match status" value="1"/>
</dbReference>
<dbReference type="AlphaFoldDB" id="A0A6M0QWA6"/>
<name>A0A6M0QWA6_9RHOB</name>
<accession>A0A6M0QWA6</accession>
<dbReference type="Proteomes" id="UP000477782">
    <property type="component" value="Unassembled WGS sequence"/>
</dbReference>
<keyword evidence="2" id="KW-1185">Reference proteome</keyword>
<protein>
    <submittedName>
        <fullName evidence="1">GYD domain-containing protein</fullName>
    </submittedName>
</protein>
<sequence length="109" mass="11222">MSRYIVTGSYSSSGMKGMLAKPSDREAATSALVSAAGGKLEAYYLTTGDTDFLMVIQADNLQDMLAAMIVAGATGSVTGLKTVQAFTSAEFLAAQKRAGDIAIKFTPAG</sequence>
<proteinExistence type="predicted"/>